<dbReference type="AlphaFoldDB" id="A0A2P8HLL8"/>
<feature type="domain" description="GAF" evidence="3">
    <location>
        <begin position="42"/>
        <end position="192"/>
    </location>
</feature>
<proteinExistence type="predicted"/>
<dbReference type="InterPro" id="IPR029016">
    <property type="entry name" value="GAF-like_dom_sf"/>
</dbReference>
<dbReference type="Pfam" id="PF07228">
    <property type="entry name" value="SpoIIE"/>
    <property type="match status" value="1"/>
</dbReference>
<protein>
    <submittedName>
        <fullName evidence="5">Sigma-B regulation protein RsbU (Phosphoserine phosphatase)</fullName>
    </submittedName>
</protein>
<dbReference type="InterPro" id="IPR052016">
    <property type="entry name" value="Bact_Sigma-Reg"/>
</dbReference>
<evidence type="ECO:0000256" key="2">
    <source>
        <dbReference type="SAM" id="MobiDB-lite"/>
    </source>
</evidence>
<dbReference type="SUPFAM" id="SSF81606">
    <property type="entry name" value="PP2C-like"/>
    <property type="match status" value="1"/>
</dbReference>
<dbReference type="PANTHER" id="PTHR43156">
    <property type="entry name" value="STAGE II SPORULATION PROTEIN E-RELATED"/>
    <property type="match status" value="1"/>
</dbReference>
<feature type="region of interest" description="Disordered" evidence="2">
    <location>
        <begin position="451"/>
        <end position="471"/>
    </location>
</feature>
<dbReference type="SUPFAM" id="SSF55781">
    <property type="entry name" value="GAF domain-like"/>
    <property type="match status" value="1"/>
</dbReference>
<dbReference type="InterPro" id="IPR003018">
    <property type="entry name" value="GAF"/>
</dbReference>
<dbReference type="GO" id="GO:0016791">
    <property type="term" value="F:phosphatase activity"/>
    <property type="evidence" value="ECO:0007669"/>
    <property type="project" value="TreeGrafter"/>
</dbReference>
<keyword evidence="6" id="KW-1185">Reference proteome</keyword>
<evidence type="ECO:0000259" key="4">
    <source>
        <dbReference type="SMART" id="SM00331"/>
    </source>
</evidence>
<dbReference type="PANTHER" id="PTHR43156:SF2">
    <property type="entry name" value="STAGE II SPORULATION PROTEIN E"/>
    <property type="match status" value="1"/>
</dbReference>
<feature type="region of interest" description="Disordered" evidence="2">
    <location>
        <begin position="1"/>
        <end position="24"/>
    </location>
</feature>
<evidence type="ECO:0000259" key="3">
    <source>
        <dbReference type="SMART" id="SM00065"/>
    </source>
</evidence>
<evidence type="ECO:0000256" key="1">
    <source>
        <dbReference type="ARBA" id="ARBA00022801"/>
    </source>
</evidence>
<evidence type="ECO:0000313" key="5">
    <source>
        <dbReference type="EMBL" id="PSL47108.1"/>
    </source>
</evidence>
<dbReference type="Gene3D" id="3.30.450.40">
    <property type="match status" value="1"/>
</dbReference>
<evidence type="ECO:0000313" key="6">
    <source>
        <dbReference type="Proteomes" id="UP000241118"/>
    </source>
</evidence>
<reference evidence="5 6" key="1">
    <citation type="submission" date="2018-03" db="EMBL/GenBank/DDBJ databases">
        <title>Genomic Encyclopedia of Type Strains, Phase III (KMG-III): the genomes of soil and plant-associated and newly described type strains.</title>
        <authorList>
            <person name="Whitman W."/>
        </authorList>
    </citation>
    <scope>NUCLEOTIDE SEQUENCE [LARGE SCALE GENOMIC DNA]</scope>
    <source>
        <strain evidence="5 6">CGMCC 4.7097</strain>
    </source>
</reference>
<feature type="domain" description="PPM-type phosphatase" evidence="4">
    <location>
        <begin position="221"/>
        <end position="450"/>
    </location>
</feature>
<dbReference type="SMART" id="SM00065">
    <property type="entry name" value="GAF"/>
    <property type="match status" value="1"/>
</dbReference>
<dbReference type="Pfam" id="PF01590">
    <property type="entry name" value="GAF"/>
    <property type="match status" value="1"/>
</dbReference>
<dbReference type="InterPro" id="IPR001932">
    <property type="entry name" value="PPM-type_phosphatase-like_dom"/>
</dbReference>
<name>A0A2P8HLL8_SACCR</name>
<dbReference type="Gene3D" id="3.60.40.10">
    <property type="entry name" value="PPM-type phosphatase domain"/>
    <property type="match status" value="1"/>
</dbReference>
<accession>A0A2P8HLL8</accession>
<dbReference type="EMBL" id="PYAX01000025">
    <property type="protein sequence ID" value="PSL47108.1"/>
    <property type="molecule type" value="Genomic_DNA"/>
</dbReference>
<gene>
    <name evidence="5" type="ORF">B0I31_12515</name>
</gene>
<comment type="caution">
    <text evidence="5">The sequence shown here is derived from an EMBL/GenBank/DDBJ whole genome shotgun (WGS) entry which is preliminary data.</text>
</comment>
<sequence>MAEVGVPRREAARSPADRGKSPEDVEAARIAAVRRYDILDTPPDGAFDRIARLAARWFDVPIATVTIVDEDRIWFKATHGLDGVTQIGRDPGLCGSAILADEPYVVTDAAHDPRSRDNPLVTGDLGVRFYAAAPIVTAEGERLGTVNVIDTRPREIKEAEIDTLRDLAAVVLDELELRMAAIHRLRAEREQRQQAERDRSEIESFASTLQRSLIPPALPRISGLELAAHYQPASVRQVGGDFYDVFPMAGGRWAVVLGDVCGKGAPAAALTSFVRYTLRSLAAHHDDPAEALTELNTAMIAEQTLDAMPKFCTAVFAVLTPQPSAEASEPTGFDVTVVSGGHPPPYLLSPSGDVRPLSTPEGMLIGMLPDARFVTCTATLRPGDALVLYTDGLTEARTHGGEEFGEEAVRAFLGGHGGCRADELTGHVVALLDRFDAQRADDVALLVLSMPPVPDLQDPAGSDTQEDGERQ</sequence>
<dbReference type="SMART" id="SM00331">
    <property type="entry name" value="PP2C_SIG"/>
    <property type="match status" value="1"/>
</dbReference>
<organism evidence="5 6">
    <name type="scientific">Saccharothrix carnea</name>
    <dbReference type="NCBI Taxonomy" id="1280637"/>
    <lineage>
        <taxon>Bacteria</taxon>
        <taxon>Bacillati</taxon>
        <taxon>Actinomycetota</taxon>
        <taxon>Actinomycetes</taxon>
        <taxon>Pseudonocardiales</taxon>
        <taxon>Pseudonocardiaceae</taxon>
        <taxon>Saccharothrix</taxon>
    </lineage>
</organism>
<dbReference type="InterPro" id="IPR036457">
    <property type="entry name" value="PPM-type-like_dom_sf"/>
</dbReference>
<keyword evidence="1" id="KW-0378">Hydrolase</keyword>
<dbReference type="Proteomes" id="UP000241118">
    <property type="component" value="Unassembled WGS sequence"/>
</dbReference>